<dbReference type="InterPro" id="IPR036271">
    <property type="entry name" value="Tet_transcr_reg_TetR-rel_C_sf"/>
</dbReference>
<dbReference type="STRING" id="1174501.SAMN05216192_11245"/>
<proteinExistence type="predicted"/>
<dbReference type="AlphaFoldDB" id="A0A1G8RAG4"/>
<dbReference type="InterPro" id="IPR009057">
    <property type="entry name" value="Homeodomain-like_sf"/>
</dbReference>
<dbReference type="PANTHER" id="PTHR43479:SF11">
    <property type="entry name" value="ACREF_ENVCD OPERON REPRESSOR-RELATED"/>
    <property type="match status" value="1"/>
</dbReference>
<dbReference type="InterPro" id="IPR001647">
    <property type="entry name" value="HTH_TetR"/>
</dbReference>
<dbReference type="SUPFAM" id="SSF48498">
    <property type="entry name" value="Tetracyclin repressor-like, C-terminal domain"/>
    <property type="match status" value="1"/>
</dbReference>
<dbReference type="Pfam" id="PF00440">
    <property type="entry name" value="TetR_N"/>
    <property type="match status" value="1"/>
</dbReference>
<dbReference type="InterPro" id="IPR050624">
    <property type="entry name" value="HTH-type_Tx_Regulator"/>
</dbReference>
<gene>
    <name evidence="4" type="ORF">SAMN05216192_11245</name>
</gene>
<accession>A0A1G8RAG4</accession>
<dbReference type="PANTHER" id="PTHR43479">
    <property type="entry name" value="ACREF/ENVCD OPERON REPRESSOR-RELATED"/>
    <property type="match status" value="1"/>
</dbReference>
<keyword evidence="5" id="KW-1185">Reference proteome</keyword>
<evidence type="ECO:0000313" key="4">
    <source>
        <dbReference type="EMBL" id="SDJ13911.1"/>
    </source>
</evidence>
<organism evidence="4 5">
    <name type="scientific">Paenibacillus typhae</name>
    <dbReference type="NCBI Taxonomy" id="1174501"/>
    <lineage>
        <taxon>Bacteria</taxon>
        <taxon>Bacillati</taxon>
        <taxon>Bacillota</taxon>
        <taxon>Bacilli</taxon>
        <taxon>Bacillales</taxon>
        <taxon>Paenibacillaceae</taxon>
        <taxon>Paenibacillus</taxon>
    </lineage>
</organism>
<dbReference type="GO" id="GO:0003677">
    <property type="term" value="F:DNA binding"/>
    <property type="evidence" value="ECO:0007669"/>
    <property type="project" value="UniProtKB-UniRule"/>
</dbReference>
<dbReference type="EMBL" id="FNDX01000012">
    <property type="protein sequence ID" value="SDJ13911.1"/>
    <property type="molecule type" value="Genomic_DNA"/>
</dbReference>
<dbReference type="OrthoDB" id="118249at2"/>
<dbReference type="RefSeq" id="WP_090714674.1">
    <property type="nucleotide sequence ID" value="NZ_CBCSKY010000025.1"/>
</dbReference>
<dbReference type="PROSITE" id="PS50977">
    <property type="entry name" value="HTH_TETR_2"/>
    <property type="match status" value="1"/>
</dbReference>
<feature type="DNA-binding region" description="H-T-H motif" evidence="2">
    <location>
        <begin position="34"/>
        <end position="53"/>
    </location>
</feature>
<sequence length="212" mass="24365">MASTWHQDVRSRNREEFIQAGLSLLIEQNFMNVGLKDVCERANLSKVTFYKCFDSMDGLIFAVQQKILGEISMFIEQHSSARSSGIKSVEGYMDTWIMFLESHPDYLKYIGFFDHTYRDHYPSAALQESYQETVSDGAVGKVLHQYIEQGVQDGSIRSGLQLERTSLFILEMIISLMQRLAFRGKLLQEEHGSNVQELAMTSKAFVLHYLKK</sequence>
<reference evidence="5" key="1">
    <citation type="submission" date="2016-10" db="EMBL/GenBank/DDBJ databases">
        <authorList>
            <person name="Varghese N."/>
            <person name="Submissions S."/>
        </authorList>
    </citation>
    <scope>NUCLEOTIDE SEQUENCE [LARGE SCALE GENOMIC DNA]</scope>
    <source>
        <strain evidence="5">CGMCC 1.11012</strain>
    </source>
</reference>
<evidence type="ECO:0000256" key="1">
    <source>
        <dbReference type="ARBA" id="ARBA00023125"/>
    </source>
</evidence>
<feature type="domain" description="HTH tetR-type" evidence="3">
    <location>
        <begin position="11"/>
        <end position="71"/>
    </location>
</feature>
<protein>
    <submittedName>
        <fullName evidence="4">Transcriptional regulator, TetR family</fullName>
    </submittedName>
</protein>
<evidence type="ECO:0000313" key="5">
    <source>
        <dbReference type="Proteomes" id="UP000199050"/>
    </source>
</evidence>
<dbReference type="Proteomes" id="UP000199050">
    <property type="component" value="Unassembled WGS sequence"/>
</dbReference>
<dbReference type="Gene3D" id="1.10.357.10">
    <property type="entry name" value="Tetracycline Repressor, domain 2"/>
    <property type="match status" value="1"/>
</dbReference>
<name>A0A1G8RAG4_9BACL</name>
<evidence type="ECO:0000259" key="3">
    <source>
        <dbReference type="PROSITE" id="PS50977"/>
    </source>
</evidence>
<dbReference type="SUPFAM" id="SSF46689">
    <property type="entry name" value="Homeodomain-like"/>
    <property type="match status" value="1"/>
</dbReference>
<keyword evidence="1 2" id="KW-0238">DNA-binding</keyword>
<evidence type="ECO:0000256" key="2">
    <source>
        <dbReference type="PROSITE-ProRule" id="PRU00335"/>
    </source>
</evidence>